<dbReference type="STRING" id="579138.Zymop_0628"/>
<accession>F8ERS2</accession>
<dbReference type="Gene3D" id="3.90.1010.10">
    <property type="match status" value="1"/>
</dbReference>
<dbReference type="RefSeq" id="WP_013933929.1">
    <property type="nucleotide sequence ID" value="NC_015709.1"/>
</dbReference>
<organism evidence="2 3">
    <name type="scientific">Zymomonas mobilis subsp. pomaceae (strain ATCC 29192 / DSM 22645 / JCM 10191 / CCUG 17912 / NBRC 13757 / NCIMB 11200 / NRRL B-4491 / Barker I)</name>
    <dbReference type="NCBI Taxonomy" id="579138"/>
    <lineage>
        <taxon>Bacteria</taxon>
        <taxon>Pseudomonadati</taxon>
        <taxon>Pseudomonadota</taxon>
        <taxon>Alphaproteobacteria</taxon>
        <taxon>Sphingomonadales</taxon>
        <taxon>Zymomonadaceae</taxon>
        <taxon>Zymomonas</taxon>
    </lineage>
</organism>
<dbReference type="CDD" id="cd06664">
    <property type="entry name" value="IscU_like"/>
    <property type="match status" value="1"/>
</dbReference>
<feature type="domain" description="NIF system FeS cluster assembly NifU N-terminal" evidence="1">
    <location>
        <begin position="22"/>
        <end position="98"/>
    </location>
</feature>
<dbReference type="Proteomes" id="UP000000491">
    <property type="component" value="Chromosome"/>
</dbReference>
<evidence type="ECO:0000313" key="3">
    <source>
        <dbReference type="Proteomes" id="UP000000491"/>
    </source>
</evidence>
<proteinExistence type="predicted"/>
<dbReference type="eggNOG" id="COG0822">
    <property type="taxonomic scope" value="Bacteria"/>
</dbReference>
<dbReference type="EMBL" id="CP002865">
    <property type="protein sequence ID" value="AEI37530.1"/>
    <property type="molecule type" value="Genomic_DNA"/>
</dbReference>
<reference evidence="2 3" key="1">
    <citation type="journal article" date="2011" name="J. Bacteriol.">
        <title>Genome sequence of the ethanol-producing Zymomonas mobilis subsp. pomaceae lectotype strain ATCC 29192.</title>
        <authorList>
            <person name="Kouvelis V.N."/>
            <person name="Davenport K.W."/>
            <person name="Brettin T.S."/>
            <person name="Bruce D."/>
            <person name="Detter C."/>
            <person name="Han C.S."/>
            <person name="Nolan M."/>
            <person name="Tapia R."/>
            <person name="Damoulaki A."/>
            <person name="Kyrpides N.C."/>
            <person name="Typas M.A."/>
            <person name="Pappas K.M."/>
        </authorList>
    </citation>
    <scope>NUCLEOTIDE SEQUENCE [LARGE SCALE GENOMIC DNA]</scope>
    <source>
        <strain evidence="3">ATCC 29192 / DSM 22645 / JCM 10191 / CCUG 17912 / NBRC 13757 / NCIMB 11200 / NRRL B-4491 / Barker I</strain>
    </source>
</reference>
<dbReference type="PATRIC" id="fig|579138.3.peg.661"/>
<dbReference type="GO" id="GO:0016226">
    <property type="term" value="P:iron-sulfur cluster assembly"/>
    <property type="evidence" value="ECO:0007669"/>
    <property type="project" value="InterPro"/>
</dbReference>
<evidence type="ECO:0000259" key="1">
    <source>
        <dbReference type="Pfam" id="PF01592"/>
    </source>
</evidence>
<dbReference type="HOGENOM" id="CLU_079283_3_0_5"/>
<gene>
    <name evidence="2" type="ordered locus">Zymop_0628</name>
</gene>
<dbReference type="AlphaFoldDB" id="F8ERS2"/>
<sequence>MAETLYTRDILRLATSIPYEDRLEKADGRAKKRAPICGSHIDFDICIDRDEKITAVGMDVSACALGQASAALLGQHIIGRSLDEIKTARQALADFLAGIRPDSGTWPGLMIFEPARPHTGRHGAICLPFDAAIAAFETAIASKMEIEKLESL</sequence>
<dbReference type="KEGG" id="zmp:Zymop_0628"/>
<dbReference type="GO" id="GO:0005506">
    <property type="term" value="F:iron ion binding"/>
    <property type="evidence" value="ECO:0007669"/>
    <property type="project" value="InterPro"/>
</dbReference>
<evidence type="ECO:0000313" key="2">
    <source>
        <dbReference type="EMBL" id="AEI37530.1"/>
    </source>
</evidence>
<dbReference type="SUPFAM" id="SSF82649">
    <property type="entry name" value="SufE/NifU"/>
    <property type="match status" value="1"/>
</dbReference>
<name>F8ERS2_ZYMMT</name>
<dbReference type="GO" id="GO:0051536">
    <property type="term" value="F:iron-sulfur cluster binding"/>
    <property type="evidence" value="ECO:0007669"/>
    <property type="project" value="InterPro"/>
</dbReference>
<dbReference type="Pfam" id="PF01592">
    <property type="entry name" value="NifU_N"/>
    <property type="match status" value="1"/>
</dbReference>
<dbReference type="InterPro" id="IPR002871">
    <property type="entry name" value="NIF_FeS_clus_asmbl_NifU_N"/>
</dbReference>
<protein>
    <submittedName>
        <fullName evidence="2">Nitrogen-fixing NifU domain protein</fullName>
    </submittedName>
</protein>